<accession>A0AAV7UKS6</accession>
<protein>
    <recommendedName>
        <fullName evidence="4">Trichohyalin-plectin-homology domain-containing protein</fullName>
    </recommendedName>
</protein>
<dbReference type="Pfam" id="PF13868">
    <property type="entry name" value="TPH"/>
    <property type="match status" value="1"/>
</dbReference>
<keyword evidence="6" id="KW-1185">Reference proteome</keyword>
<feature type="coiled-coil region" evidence="2">
    <location>
        <begin position="95"/>
        <end position="142"/>
    </location>
</feature>
<feature type="coiled-coil region" evidence="2">
    <location>
        <begin position="355"/>
        <end position="394"/>
    </location>
</feature>
<feature type="coiled-coil region" evidence="2">
    <location>
        <begin position="274"/>
        <end position="301"/>
    </location>
</feature>
<dbReference type="PANTHER" id="PTHR28663:SF1">
    <property type="entry name" value="CILIA- AND FLAGELLA- ASSOCIATED PROTEIN 210"/>
    <property type="match status" value="1"/>
</dbReference>
<evidence type="ECO:0000313" key="6">
    <source>
        <dbReference type="Proteomes" id="UP001066276"/>
    </source>
</evidence>
<sequence>MGTMSATEVQYGRRKGHSRTCSAARPLEDEHPGPLFPNGIDVRQMTVLPKAEWERIRNNLNTLDKEANRICAEKREKEALHQRSKDVVKNWTNTIAGQRQMRLKAKQERDEKEEEEKKRIDLEEAEYQAEKRRQAIESAKTKLYCQNDKIKTFHGALLLTEAIKERGAQIELKNKIEAARKKQDDAQLKRKIEEDTIRDQQKAYQRNMERKKNADDILQQIEEHKHELELLKEEDRKEGAEIQRLTRLYELEMRKFHEVNKKAKEQNMRNYLSYLEDRNFLKALEKQNQEAEDEKIRLFILAKKKMANLKLDKEIEIEREVQKHRDNIGAHLSSQLKQKLDNEDTTIANAVALLEEKTQRELREKEEKLKADLKAIEDHRIEMLKRKEEEAKEEKIKGLQALYAIKQADQVFMFHEKEKVKRREEESKKTQEVHIQQMAERKCKSINEKNAVLKYEKENDEIHALEEEKFQEYAKHVIDSVIKAGGDPHPLVKAAQAGFGGGRGPVYAERGGIRPSYKVKDSSGVELPTYQCNTTQQIKEIYDPCDINQSRKKLGFTW</sequence>
<dbReference type="AlphaFoldDB" id="A0AAV7UKS6"/>
<keyword evidence="1 2" id="KW-0175">Coiled coil</keyword>
<evidence type="ECO:0000256" key="1">
    <source>
        <dbReference type="ARBA" id="ARBA00023054"/>
    </source>
</evidence>
<dbReference type="InterPro" id="IPR043597">
    <property type="entry name" value="TPH_dom"/>
</dbReference>
<feature type="coiled-coil region" evidence="2">
    <location>
        <begin position="169"/>
        <end position="241"/>
    </location>
</feature>
<name>A0AAV7UKS6_PLEWA</name>
<dbReference type="PANTHER" id="PTHR28663">
    <property type="entry name" value="COILED-COIL DOMAIN-CONTAINING PROTEIN 173"/>
    <property type="match status" value="1"/>
</dbReference>
<reference evidence="5" key="1">
    <citation type="journal article" date="2022" name="bioRxiv">
        <title>Sequencing and chromosome-scale assembly of the giantPleurodeles waltlgenome.</title>
        <authorList>
            <person name="Brown T."/>
            <person name="Elewa A."/>
            <person name="Iarovenko S."/>
            <person name="Subramanian E."/>
            <person name="Araus A.J."/>
            <person name="Petzold A."/>
            <person name="Susuki M."/>
            <person name="Suzuki K.-i.T."/>
            <person name="Hayashi T."/>
            <person name="Toyoda A."/>
            <person name="Oliveira C."/>
            <person name="Osipova E."/>
            <person name="Leigh N.D."/>
            <person name="Simon A."/>
            <person name="Yun M.H."/>
        </authorList>
    </citation>
    <scope>NUCLEOTIDE SEQUENCE</scope>
    <source>
        <strain evidence="5">20211129_DDA</strain>
        <tissue evidence="5">Liver</tissue>
    </source>
</reference>
<feature type="domain" description="Trichohyalin-plectin-homology" evidence="4">
    <location>
        <begin position="144"/>
        <end position="481"/>
    </location>
</feature>
<organism evidence="5 6">
    <name type="scientific">Pleurodeles waltl</name>
    <name type="common">Iberian ribbed newt</name>
    <dbReference type="NCBI Taxonomy" id="8319"/>
    <lineage>
        <taxon>Eukaryota</taxon>
        <taxon>Metazoa</taxon>
        <taxon>Chordata</taxon>
        <taxon>Craniata</taxon>
        <taxon>Vertebrata</taxon>
        <taxon>Euteleostomi</taxon>
        <taxon>Amphibia</taxon>
        <taxon>Batrachia</taxon>
        <taxon>Caudata</taxon>
        <taxon>Salamandroidea</taxon>
        <taxon>Salamandridae</taxon>
        <taxon>Pleurodelinae</taxon>
        <taxon>Pleurodeles</taxon>
    </lineage>
</organism>
<comment type="caution">
    <text evidence="5">The sequence shown here is derived from an EMBL/GenBank/DDBJ whole genome shotgun (WGS) entry which is preliminary data.</text>
</comment>
<evidence type="ECO:0000256" key="2">
    <source>
        <dbReference type="SAM" id="Coils"/>
    </source>
</evidence>
<feature type="region of interest" description="Disordered" evidence="3">
    <location>
        <begin position="1"/>
        <end position="36"/>
    </location>
</feature>
<dbReference type="GO" id="GO:0005879">
    <property type="term" value="C:axonemal microtubule"/>
    <property type="evidence" value="ECO:0007669"/>
    <property type="project" value="TreeGrafter"/>
</dbReference>
<dbReference type="Proteomes" id="UP001066276">
    <property type="component" value="Chromosome 3_1"/>
</dbReference>
<evidence type="ECO:0000259" key="4">
    <source>
        <dbReference type="Pfam" id="PF13868"/>
    </source>
</evidence>
<evidence type="ECO:0000256" key="3">
    <source>
        <dbReference type="SAM" id="MobiDB-lite"/>
    </source>
</evidence>
<dbReference type="InterPro" id="IPR039986">
    <property type="entry name" value="CFAP210"/>
</dbReference>
<proteinExistence type="predicted"/>
<dbReference type="EMBL" id="JANPWB010000005">
    <property type="protein sequence ID" value="KAJ1188273.1"/>
    <property type="molecule type" value="Genomic_DNA"/>
</dbReference>
<gene>
    <name evidence="5" type="ORF">NDU88_005035</name>
</gene>
<evidence type="ECO:0000313" key="5">
    <source>
        <dbReference type="EMBL" id="KAJ1188273.1"/>
    </source>
</evidence>